<evidence type="ECO:0000256" key="4">
    <source>
        <dbReference type="ARBA" id="ARBA00022980"/>
    </source>
</evidence>
<dbReference type="PANTHER" id="PTHR21026:SF2">
    <property type="entry name" value="LARGE RIBOSOMAL SUBUNIT PROTEIN BL32M"/>
    <property type="match status" value="1"/>
</dbReference>
<dbReference type="InterPro" id="IPR051991">
    <property type="entry name" value="Mitoribosomal_protein_bL32"/>
</dbReference>
<keyword evidence="4" id="KW-0689">Ribosomal protein</keyword>
<dbReference type="InParanoid" id="A0A165G016"/>
<organism evidence="8 9">
    <name type="scientific">Calocera cornea HHB12733</name>
    <dbReference type="NCBI Taxonomy" id="1353952"/>
    <lineage>
        <taxon>Eukaryota</taxon>
        <taxon>Fungi</taxon>
        <taxon>Dikarya</taxon>
        <taxon>Basidiomycota</taxon>
        <taxon>Agaricomycotina</taxon>
        <taxon>Dacrymycetes</taxon>
        <taxon>Dacrymycetales</taxon>
        <taxon>Dacrymycetaceae</taxon>
        <taxon>Calocera</taxon>
    </lineage>
</organism>
<reference evidence="8 9" key="1">
    <citation type="journal article" date="2016" name="Mol. Biol. Evol.">
        <title>Comparative Genomics of Early-Diverging Mushroom-Forming Fungi Provides Insights into the Origins of Lignocellulose Decay Capabilities.</title>
        <authorList>
            <person name="Nagy L.G."/>
            <person name="Riley R."/>
            <person name="Tritt A."/>
            <person name="Adam C."/>
            <person name="Daum C."/>
            <person name="Floudas D."/>
            <person name="Sun H."/>
            <person name="Yadav J.S."/>
            <person name="Pangilinan J."/>
            <person name="Larsson K.H."/>
            <person name="Matsuura K."/>
            <person name="Barry K."/>
            <person name="Labutti K."/>
            <person name="Kuo R."/>
            <person name="Ohm R.A."/>
            <person name="Bhattacharya S.S."/>
            <person name="Shirouzu T."/>
            <person name="Yoshinaga Y."/>
            <person name="Martin F.M."/>
            <person name="Grigoriev I.V."/>
            <person name="Hibbett D.S."/>
        </authorList>
    </citation>
    <scope>NUCLEOTIDE SEQUENCE [LARGE SCALE GENOMIC DNA]</scope>
    <source>
        <strain evidence="8 9">HHB12733</strain>
    </source>
</reference>
<evidence type="ECO:0000256" key="3">
    <source>
        <dbReference type="ARBA" id="ARBA00022946"/>
    </source>
</evidence>
<comment type="subcellular location">
    <subcellularLocation>
        <location evidence="1">Mitochondrion</location>
    </subcellularLocation>
</comment>
<dbReference type="NCBIfam" id="TIGR01031">
    <property type="entry name" value="rpmF_bact"/>
    <property type="match status" value="1"/>
</dbReference>
<dbReference type="Proteomes" id="UP000076842">
    <property type="component" value="Unassembled WGS sequence"/>
</dbReference>
<dbReference type="SUPFAM" id="SSF57829">
    <property type="entry name" value="Zn-binding ribosomal proteins"/>
    <property type="match status" value="1"/>
</dbReference>
<evidence type="ECO:0000313" key="9">
    <source>
        <dbReference type="Proteomes" id="UP000076842"/>
    </source>
</evidence>
<keyword evidence="9" id="KW-1185">Reference proteome</keyword>
<dbReference type="Pfam" id="PF01783">
    <property type="entry name" value="Ribosomal_L32p"/>
    <property type="match status" value="1"/>
</dbReference>
<name>A0A165G016_9BASI</name>
<dbReference type="FunCoup" id="A0A165G016">
    <property type="interactions" value="113"/>
</dbReference>
<dbReference type="EMBL" id="KV423964">
    <property type="protein sequence ID" value="KZT57428.1"/>
    <property type="molecule type" value="Genomic_DNA"/>
</dbReference>
<gene>
    <name evidence="8" type="ORF">CALCODRAFT_434289</name>
</gene>
<evidence type="ECO:0000313" key="8">
    <source>
        <dbReference type="EMBL" id="KZT57428.1"/>
    </source>
</evidence>
<dbReference type="AlphaFoldDB" id="A0A165G016"/>
<dbReference type="STRING" id="1353952.A0A165G016"/>
<accession>A0A165G016</accession>
<dbReference type="InterPro" id="IPR011332">
    <property type="entry name" value="Ribosomal_zn-bd"/>
</dbReference>
<dbReference type="PANTHER" id="PTHR21026">
    <property type="entry name" value="39S RIBOSOMAL PROTEIN L32, MITOCHONDRIAL"/>
    <property type="match status" value="1"/>
</dbReference>
<dbReference type="InterPro" id="IPR002677">
    <property type="entry name" value="Ribosomal_bL32"/>
</dbReference>
<evidence type="ECO:0000256" key="7">
    <source>
        <dbReference type="ARBA" id="ARBA00039935"/>
    </source>
</evidence>
<protein>
    <recommendedName>
        <fullName evidence="7">Large ribosomal subunit protein bL32m</fullName>
    </recommendedName>
</protein>
<evidence type="ECO:0000256" key="1">
    <source>
        <dbReference type="ARBA" id="ARBA00004173"/>
    </source>
</evidence>
<sequence>MAALAAAQFAPTASRQPLFQLLRIPQICSAIIPFVLSRPFTAALGVGLVQNLLDLFPPFLLAVPKKKVSHSRKAMRSANKGLKDKINIVNCPACGAAKLSHHVCERCFGELNRLWKGKGGIPAGLSP</sequence>
<evidence type="ECO:0000256" key="6">
    <source>
        <dbReference type="ARBA" id="ARBA00023274"/>
    </source>
</evidence>
<keyword evidence="6" id="KW-0687">Ribonucleoprotein</keyword>
<dbReference type="OrthoDB" id="2014905at2759"/>
<proteinExistence type="inferred from homology"/>
<dbReference type="GO" id="GO:0003735">
    <property type="term" value="F:structural constituent of ribosome"/>
    <property type="evidence" value="ECO:0007669"/>
    <property type="project" value="InterPro"/>
</dbReference>
<keyword evidence="5" id="KW-0496">Mitochondrion</keyword>
<dbReference type="GO" id="GO:0006412">
    <property type="term" value="P:translation"/>
    <property type="evidence" value="ECO:0007669"/>
    <property type="project" value="InterPro"/>
</dbReference>
<evidence type="ECO:0000256" key="5">
    <source>
        <dbReference type="ARBA" id="ARBA00023128"/>
    </source>
</evidence>
<evidence type="ECO:0000256" key="2">
    <source>
        <dbReference type="ARBA" id="ARBA00008560"/>
    </source>
</evidence>
<keyword evidence="3" id="KW-0809">Transit peptide</keyword>
<dbReference type="HAMAP" id="MF_00340">
    <property type="entry name" value="Ribosomal_bL32"/>
    <property type="match status" value="1"/>
</dbReference>
<dbReference type="GO" id="GO:0005762">
    <property type="term" value="C:mitochondrial large ribosomal subunit"/>
    <property type="evidence" value="ECO:0007669"/>
    <property type="project" value="TreeGrafter"/>
</dbReference>
<comment type="similarity">
    <text evidence="2">Belongs to the bacterial ribosomal protein bL32 family.</text>
</comment>